<name>A0A8H4QSZ7_9AGAR</name>
<dbReference type="AlphaFoldDB" id="A0A8H4QSZ7"/>
<evidence type="ECO:0000256" key="1">
    <source>
        <dbReference type="SAM" id="MobiDB-lite"/>
    </source>
</evidence>
<evidence type="ECO:0000313" key="3">
    <source>
        <dbReference type="Proteomes" id="UP000521872"/>
    </source>
</evidence>
<protein>
    <recommendedName>
        <fullName evidence="4">F-box domain-containing protein</fullName>
    </recommendedName>
</protein>
<sequence length="434" mass="49545">MESLHTVHSRTTRDAEKLSDGTRMTPNLPVELHGTIVNELKDEKDTLKQCALTCRLYRHLAQKLLFKSIECKFFPYRNPLEKFLDILKDSPQIANYVQRLSLCESGYLVDEVEETESQRDEAMSHVFPALINLVELSLRGLPDQMPFPNILEMRPSSRMAVMAKFESISSLTLHNVDLVPLEIFAVLHRLEKLELKEVHFCNSVGWIPQGPLPNRIKHIQLADLYLDPPRSIYDFFMEHKFAEGLLETLSIQVNLDSWRLEPSEKDFQPTRWFIKHSAQTLKVLDVSISEGVVPLTLLHAEPAFDVSEMPLLEHLSLGGIDTSPEIGLGWMPSHLETIPAGRKLKSITLHPMVIDVEEVGLAEGVLDLGLLEYFEKLITDVVLSQTESFSIVFTLIRPKRKEDTQSVKELIRKHLPTLDALNLLTFEDGVWGWE</sequence>
<feature type="compositionally biased region" description="Basic and acidic residues" evidence="1">
    <location>
        <begin position="11"/>
        <end position="20"/>
    </location>
</feature>
<feature type="region of interest" description="Disordered" evidence="1">
    <location>
        <begin position="1"/>
        <end position="24"/>
    </location>
</feature>
<gene>
    <name evidence="2" type="ORF">D9613_008861</name>
</gene>
<keyword evidence="3" id="KW-1185">Reference proteome</keyword>
<reference evidence="2 3" key="1">
    <citation type="submission" date="2019-12" db="EMBL/GenBank/DDBJ databases">
        <authorList>
            <person name="Floudas D."/>
            <person name="Bentzer J."/>
            <person name="Ahren D."/>
            <person name="Johansson T."/>
            <person name="Persson P."/>
            <person name="Tunlid A."/>
        </authorList>
    </citation>
    <scope>NUCLEOTIDE SEQUENCE [LARGE SCALE GENOMIC DNA]</scope>
    <source>
        <strain evidence="2 3">CBS 102.39</strain>
    </source>
</reference>
<comment type="caution">
    <text evidence="2">The sequence shown here is derived from an EMBL/GenBank/DDBJ whole genome shotgun (WGS) entry which is preliminary data.</text>
</comment>
<proteinExistence type="predicted"/>
<dbReference type="Proteomes" id="UP000521872">
    <property type="component" value="Unassembled WGS sequence"/>
</dbReference>
<evidence type="ECO:0000313" key="2">
    <source>
        <dbReference type="EMBL" id="KAF4616404.1"/>
    </source>
</evidence>
<organism evidence="2 3">
    <name type="scientific">Agrocybe pediades</name>
    <dbReference type="NCBI Taxonomy" id="84607"/>
    <lineage>
        <taxon>Eukaryota</taxon>
        <taxon>Fungi</taxon>
        <taxon>Dikarya</taxon>
        <taxon>Basidiomycota</taxon>
        <taxon>Agaricomycotina</taxon>
        <taxon>Agaricomycetes</taxon>
        <taxon>Agaricomycetidae</taxon>
        <taxon>Agaricales</taxon>
        <taxon>Agaricineae</taxon>
        <taxon>Strophariaceae</taxon>
        <taxon>Agrocybe</taxon>
    </lineage>
</organism>
<accession>A0A8H4QSZ7</accession>
<dbReference type="EMBL" id="JAACJL010000031">
    <property type="protein sequence ID" value="KAF4616404.1"/>
    <property type="molecule type" value="Genomic_DNA"/>
</dbReference>
<evidence type="ECO:0008006" key="4">
    <source>
        <dbReference type="Google" id="ProtNLM"/>
    </source>
</evidence>